<dbReference type="InterPro" id="IPR027417">
    <property type="entry name" value="P-loop_NTPase"/>
</dbReference>
<dbReference type="OrthoDB" id="431454at2759"/>
<sequence length="324" mass="36076">PPFPTFLFGRDCFISTVVDLILGKPPARLAILGPGGVGKTTVAAAIFSSESIDRVYHDHKVFVSCEALFSADQLIENLCHGFHLNIQQQKPLSILKNFFRIASMTLLVLDNFETVWDSDQHNSLKLMKLLDSYAQLTILITMRGFLRPGVGDMKWTQPALEPLQVLTMDAATQAFKAITPITDDAALEKLVECVECLPLAVVLLAHLGQMGISPSELLEMFLKEQTTLLSKNNGHKSNCLETSILLSLHSPQMRQNQHTLKLLKLICYFPAGIKKHHLSAIAGIKESMTLKAIEGLLRTGLVQPLQNGRWKLLSPVRYFICEQY</sequence>
<evidence type="ECO:0000313" key="2">
    <source>
        <dbReference type="EMBL" id="TDL15537.1"/>
    </source>
</evidence>
<dbReference type="Pfam" id="PF00931">
    <property type="entry name" value="NB-ARC"/>
    <property type="match status" value="1"/>
</dbReference>
<reference evidence="2 3" key="1">
    <citation type="submission" date="2018-06" db="EMBL/GenBank/DDBJ databases">
        <title>A transcriptomic atlas of mushroom development highlights an independent origin of complex multicellularity.</title>
        <authorList>
            <consortium name="DOE Joint Genome Institute"/>
            <person name="Krizsan K."/>
            <person name="Almasi E."/>
            <person name="Merenyi Z."/>
            <person name="Sahu N."/>
            <person name="Viragh M."/>
            <person name="Koszo T."/>
            <person name="Mondo S."/>
            <person name="Kiss B."/>
            <person name="Balint B."/>
            <person name="Kues U."/>
            <person name="Barry K."/>
            <person name="Hegedus J.C."/>
            <person name="Henrissat B."/>
            <person name="Johnson J."/>
            <person name="Lipzen A."/>
            <person name="Ohm R."/>
            <person name="Nagy I."/>
            <person name="Pangilinan J."/>
            <person name="Yan J."/>
            <person name="Xiong Y."/>
            <person name="Grigoriev I.V."/>
            <person name="Hibbett D.S."/>
            <person name="Nagy L.G."/>
        </authorList>
    </citation>
    <scope>NUCLEOTIDE SEQUENCE [LARGE SCALE GENOMIC DNA]</scope>
    <source>
        <strain evidence="2 3">SZMC22713</strain>
    </source>
</reference>
<dbReference type="GO" id="GO:0043531">
    <property type="term" value="F:ADP binding"/>
    <property type="evidence" value="ECO:0007669"/>
    <property type="project" value="InterPro"/>
</dbReference>
<dbReference type="Gene3D" id="3.40.50.300">
    <property type="entry name" value="P-loop containing nucleotide triphosphate hydrolases"/>
    <property type="match status" value="1"/>
</dbReference>
<dbReference type="VEuPathDB" id="FungiDB:BD410DRAFT_689789"/>
<dbReference type="SUPFAM" id="SSF52540">
    <property type="entry name" value="P-loop containing nucleoside triphosphate hydrolases"/>
    <property type="match status" value="1"/>
</dbReference>
<evidence type="ECO:0000259" key="1">
    <source>
        <dbReference type="Pfam" id="PF00931"/>
    </source>
</evidence>
<keyword evidence="3" id="KW-1185">Reference proteome</keyword>
<gene>
    <name evidence="2" type="ORF">BD410DRAFT_689789</name>
</gene>
<dbReference type="STRING" id="50990.A0A4Y7PJH5"/>
<dbReference type="InterPro" id="IPR002182">
    <property type="entry name" value="NB-ARC"/>
</dbReference>
<proteinExistence type="predicted"/>
<evidence type="ECO:0000313" key="3">
    <source>
        <dbReference type="Proteomes" id="UP000294933"/>
    </source>
</evidence>
<name>A0A4Y7PJH5_9AGAM</name>
<organism evidence="2 3">
    <name type="scientific">Rickenella mellea</name>
    <dbReference type="NCBI Taxonomy" id="50990"/>
    <lineage>
        <taxon>Eukaryota</taxon>
        <taxon>Fungi</taxon>
        <taxon>Dikarya</taxon>
        <taxon>Basidiomycota</taxon>
        <taxon>Agaricomycotina</taxon>
        <taxon>Agaricomycetes</taxon>
        <taxon>Hymenochaetales</taxon>
        <taxon>Rickenellaceae</taxon>
        <taxon>Rickenella</taxon>
    </lineage>
</organism>
<accession>A0A4Y7PJH5</accession>
<dbReference type="PANTHER" id="PTHR36766">
    <property type="entry name" value="PLANT BROAD-SPECTRUM MILDEW RESISTANCE PROTEIN RPW8"/>
    <property type="match status" value="1"/>
</dbReference>
<protein>
    <recommendedName>
        <fullName evidence="1">NB-ARC domain-containing protein</fullName>
    </recommendedName>
</protein>
<dbReference type="Proteomes" id="UP000294933">
    <property type="component" value="Unassembled WGS sequence"/>
</dbReference>
<feature type="non-terminal residue" evidence="2">
    <location>
        <position position="1"/>
    </location>
</feature>
<feature type="non-terminal residue" evidence="2">
    <location>
        <position position="324"/>
    </location>
</feature>
<dbReference type="EMBL" id="ML170271">
    <property type="protein sequence ID" value="TDL15537.1"/>
    <property type="molecule type" value="Genomic_DNA"/>
</dbReference>
<feature type="domain" description="NB-ARC" evidence="1">
    <location>
        <begin position="28"/>
        <end position="143"/>
    </location>
</feature>
<dbReference type="AlphaFoldDB" id="A0A4Y7PJH5"/>